<comment type="caution">
    <text evidence="1">The sequence shown here is derived from an EMBL/GenBank/DDBJ whole genome shotgun (WGS) entry which is preliminary data.</text>
</comment>
<organism evidence="1 2">
    <name type="scientific">Jeotgalibacillus soli</name>
    <dbReference type="NCBI Taxonomy" id="889306"/>
    <lineage>
        <taxon>Bacteria</taxon>
        <taxon>Bacillati</taxon>
        <taxon>Bacillota</taxon>
        <taxon>Bacilli</taxon>
        <taxon>Bacillales</taxon>
        <taxon>Caryophanaceae</taxon>
        <taxon>Jeotgalibacillus</taxon>
    </lineage>
</organism>
<dbReference type="PATRIC" id="fig|889306.3.peg.2558"/>
<gene>
    <name evidence="1" type="ORF">KP78_25440</name>
</gene>
<sequence>MLEIKLDEAVIRELYLEELRKRLDKVEKEALLMGIKELLVYLGVSRSTFYEVFQNHPELPRIHIGRKSFFYRPQIDEFIKNYIEEVQANGGQAYNCSTIRKVKAKKEEREGGGH</sequence>
<dbReference type="EMBL" id="JXRP01000018">
    <property type="protein sequence ID" value="KIL45000.1"/>
    <property type="molecule type" value="Genomic_DNA"/>
</dbReference>
<accession>A0A0C2R451</accession>
<name>A0A0C2R451_9BACL</name>
<keyword evidence="2" id="KW-1185">Reference proteome</keyword>
<protein>
    <recommendedName>
        <fullName evidence="3">Helix-turn-helix domain-containing protein</fullName>
    </recommendedName>
</protein>
<evidence type="ECO:0000313" key="1">
    <source>
        <dbReference type="EMBL" id="KIL45000.1"/>
    </source>
</evidence>
<dbReference type="RefSeq" id="WP_052474775.1">
    <property type="nucleotide sequence ID" value="NZ_JXRP01000018.1"/>
</dbReference>
<evidence type="ECO:0000313" key="2">
    <source>
        <dbReference type="Proteomes" id="UP000031938"/>
    </source>
</evidence>
<dbReference type="Proteomes" id="UP000031938">
    <property type="component" value="Unassembled WGS sequence"/>
</dbReference>
<dbReference type="OrthoDB" id="2167122at2"/>
<reference evidence="1 2" key="1">
    <citation type="submission" date="2015-01" db="EMBL/GenBank/DDBJ databases">
        <title>Genome sequencing of Jeotgalibacillus soli.</title>
        <authorList>
            <person name="Goh K.M."/>
            <person name="Chan K.-G."/>
            <person name="Yaakop A.S."/>
            <person name="Ee R."/>
            <person name="Gan H.M."/>
            <person name="Chan C.S."/>
        </authorList>
    </citation>
    <scope>NUCLEOTIDE SEQUENCE [LARGE SCALE GENOMIC DNA]</scope>
    <source>
        <strain evidence="1 2">P9</strain>
    </source>
</reference>
<dbReference type="AlphaFoldDB" id="A0A0C2R451"/>
<proteinExistence type="predicted"/>
<evidence type="ECO:0008006" key="3">
    <source>
        <dbReference type="Google" id="ProtNLM"/>
    </source>
</evidence>
<dbReference type="STRING" id="889306.KP78_25440"/>